<dbReference type="Gene3D" id="1.20.1050.10">
    <property type="match status" value="1"/>
</dbReference>
<comment type="caution">
    <text evidence="1">The sequence shown here is derived from an EMBL/GenBank/DDBJ whole genome shotgun (WGS) entry which is preliminary data.</text>
</comment>
<evidence type="ECO:0000313" key="2">
    <source>
        <dbReference type="Proteomes" id="UP000219327"/>
    </source>
</evidence>
<protein>
    <recommendedName>
        <fullName evidence="3">GST N-terminal domain-containing protein</fullName>
    </recommendedName>
</protein>
<evidence type="ECO:0008006" key="3">
    <source>
        <dbReference type="Google" id="ProtNLM"/>
    </source>
</evidence>
<dbReference type="InterPro" id="IPR036282">
    <property type="entry name" value="Glutathione-S-Trfase_C_sf"/>
</dbReference>
<sequence>MKIRAVFRYLRLPHTWLVPMDGFTGEGGLGEGAPDSTLVAAGKGVVPVVRFADGAYHADSTPMMVHLSEVVPARSLIHPHAGIAFLSHFIEDMADEFLPRYFFLFRWTTDADWCGRRQMIGWNGALSDSELEPLARAFSERQQAMLGPNVASIQLDQVQQAYEEVLTVLDNQLQRSLFLFGSRPSLAEFGLHGQMTQYAGDPLVGSVMKDKAVRVFQWQQFMDDLSGIEGEWASPEDCLTEELSNVIACLAKGYLSSIPPMDQAIDKSDLAGALNGPHYTLRCLLALKAELAGLTEEDRELIRPMLAASGAWDALQFAPGEEAYAVPIEMA</sequence>
<organism evidence="1 2">
    <name type="scientific">OM182 bacterium MED-G24</name>
    <dbReference type="NCBI Taxonomy" id="1986255"/>
    <lineage>
        <taxon>Bacteria</taxon>
        <taxon>Pseudomonadati</taxon>
        <taxon>Pseudomonadota</taxon>
        <taxon>Gammaproteobacteria</taxon>
        <taxon>OMG group</taxon>
        <taxon>OM182 clade</taxon>
    </lineage>
</organism>
<accession>A0A2A5WUZ9</accession>
<reference evidence="1 2" key="1">
    <citation type="submission" date="2017-08" db="EMBL/GenBank/DDBJ databases">
        <title>Fine stratification of microbial communities through a metagenomic profile of the photic zone.</title>
        <authorList>
            <person name="Haro-Moreno J.M."/>
            <person name="Lopez-Perez M."/>
            <person name="De La Torre J."/>
            <person name="Picazo A."/>
            <person name="Camacho A."/>
            <person name="Rodriguez-Valera F."/>
        </authorList>
    </citation>
    <scope>NUCLEOTIDE SEQUENCE [LARGE SCALE GENOMIC DNA]</scope>
    <source>
        <strain evidence="1">MED-G24</strain>
    </source>
</reference>
<dbReference type="SUPFAM" id="SSF47616">
    <property type="entry name" value="GST C-terminal domain-like"/>
    <property type="match status" value="1"/>
</dbReference>
<dbReference type="Proteomes" id="UP000219327">
    <property type="component" value="Unassembled WGS sequence"/>
</dbReference>
<dbReference type="EMBL" id="NTKD01000013">
    <property type="protein sequence ID" value="PDH40322.1"/>
    <property type="molecule type" value="Genomic_DNA"/>
</dbReference>
<proteinExistence type="predicted"/>
<dbReference type="AlphaFoldDB" id="A0A2A5WUZ9"/>
<name>A0A2A5WUZ9_9GAMM</name>
<gene>
    <name evidence="1" type="ORF">CNE99_03930</name>
</gene>
<evidence type="ECO:0000313" key="1">
    <source>
        <dbReference type="EMBL" id="PDH40322.1"/>
    </source>
</evidence>